<evidence type="ECO:0000313" key="1">
    <source>
        <dbReference type="EMBL" id="QBI21862.1"/>
    </source>
</evidence>
<dbReference type="OrthoDB" id="5179643at2"/>
<evidence type="ECO:0000313" key="2">
    <source>
        <dbReference type="Proteomes" id="UP000291469"/>
    </source>
</evidence>
<sequence>MQRTLRDLVDRLREAGVHLALVGGLAVSAHTEPRFTRDVDLAVAVADDTAAEEVVRRLVPPYVLLASLEHDSLERLAAVRLGSEPGHETAVADLLFASSGIEQELTDDAEALEVFPGLIVPVARIGHLLALKLLSREAQRPQDDVDLVALLGVADGEERARATDALHRIVQRGTHRGRDLLAAWEELVNAHHRGDTAAGADG</sequence>
<accession>A0A411YKY7</accession>
<dbReference type="InterPro" id="IPR043519">
    <property type="entry name" value="NT_sf"/>
</dbReference>
<proteinExistence type="predicted"/>
<protein>
    <recommendedName>
        <fullName evidence="3">Nucleotidyl transferase AbiEii/AbiGii toxin family protein</fullName>
    </recommendedName>
</protein>
<dbReference type="Gene3D" id="3.30.460.40">
    <property type="match status" value="1"/>
</dbReference>
<dbReference type="Proteomes" id="UP000291469">
    <property type="component" value="Chromosome"/>
</dbReference>
<dbReference type="SUPFAM" id="SSF81301">
    <property type="entry name" value="Nucleotidyltransferase"/>
    <property type="match status" value="1"/>
</dbReference>
<dbReference type="EMBL" id="CP036402">
    <property type="protein sequence ID" value="QBI21862.1"/>
    <property type="molecule type" value="Genomic_DNA"/>
</dbReference>
<dbReference type="KEGG" id="erz:ER308_02025"/>
<evidence type="ECO:0008006" key="3">
    <source>
        <dbReference type="Google" id="ProtNLM"/>
    </source>
</evidence>
<name>A0A411YKY7_9ACTN</name>
<keyword evidence="2" id="KW-1185">Reference proteome</keyword>
<gene>
    <name evidence="1" type="ORF">ER308_02025</name>
</gene>
<reference evidence="1 2" key="1">
    <citation type="submission" date="2019-01" db="EMBL/GenBank/DDBJ databases">
        <title>Egibacter rhizosphaerae EGI 80759T.</title>
        <authorList>
            <person name="Chen D.-D."/>
            <person name="Tian Y."/>
            <person name="Jiao J.-Y."/>
            <person name="Zhang X.-T."/>
            <person name="Zhang Y.-G."/>
            <person name="Zhang Y."/>
            <person name="Xiao M."/>
            <person name="Shu W.-S."/>
            <person name="Li W.-J."/>
        </authorList>
    </citation>
    <scope>NUCLEOTIDE SEQUENCE [LARGE SCALE GENOMIC DNA]</scope>
    <source>
        <strain evidence="1 2">EGI 80759</strain>
    </source>
</reference>
<organism evidence="1 2">
    <name type="scientific">Egibacter rhizosphaerae</name>
    <dbReference type="NCBI Taxonomy" id="1670831"/>
    <lineage>
        <taxon>Bacteria</taxon>
        <taxon>Bacillati</taxon>
        <taxon>Actinomycetota</taxon>
        <taxon>Nitriliruptoria</taxon>
        <taxon>Egibacterales</taxon>
        <taxon>Egibacteraceae</taxon>
        <taxon>Egibacter</taxon>
    </lineage>
</organism>
<dbReference type="AlphaFoldDB" id="A0A411YKY7"/>